<protein>
    <submittedName>
        <fullName evidence="1">Uncharacterized protein</fullName>
    </submittedName>
</protein>
<dbReference type="InParanoid" id="D3BEX6"/>
<reference evidence="1 2" key="1">
    <citation type="journal article" date="2011" name="Genome Res.">
        <title>Phylogeny-wide analysis of social amoeba genomes highlights ancient origins for complex intercellular communication.</title>
        <authorList>
            <person name="Heidel A.J."/>
            <person name="Lawal H.M."/>
            <person name="Felder M."/>
            <person name="Schilde C."/>
            <person name="Helps N.R."/>
            <person name="Tunggal B."/>
            <person name="Rivero F."/>
            <person name="John U."/>
            <person name="Schleicher M."/>
            <person name="Eichinger L."/>
            <person name="Platzer M."/>
            <person name="Noegel A.A."/>
            <person name="Schaap P."/>
            <person name="Gloeckner G."/>
        </authorList>
    </citation>
    <scope>NUCLEOTIDE SEQUENCE [LARGE SCALE GENOMIC DNA]</scope>
    <source>
        <strain evidence="2">ATCC 26659 / Pp 5 / PN500</strain>
    </source>
</reference>
<evidence type="ECO:0000313" key="1">
    <source>
        <dbReference type="EMBL" id="EFA80457.1"/>
    </source>
</evidence>
<sequence length="84" mass="9868">MVQYLINNKLCSNDLESMVISRIGSKYGDIPTLDWLLKQNIFDQAKLIECANQNYVDFIGAFFKDYQIDIIDYFNMDIFININD</sequence>
<organism evidence="1 2">
    <name type="scientific">Heterostelium pallidum (strain ATCC 26659 / Pp 5 / PN500)</name>
    <name type="common">Cellular slime mold</name>
    <name type="synonym">Polysphondylium pallidum</name>
    <dbReference type="NCBI Taxonomy" id="670386"/>
    <lineage>
        <taxon>Eukaryota</taxon>
        <taxon>Amoebozoa</taxon>
        <taxon>Evosea</taxon>
        <taxon>Eumycetozoa</taxon>
        <taxon>Dictyostelia</taxon>
        <taxon>Acytosteliales</taxon>
        <taxon>Acytosteliaceae</taxon>
        <taxon>Heterostelium</taxon>
    </lineage>
</organism>
<evidence type="ECO:0000313" key="2">
    <source>
        <dbReference type="Proteomes" id="UP000001396"/>
    </source>
</evidence>
<dbReference type="EMBL" id="ADBJ01000031">
    <property type="protein sequence ID" value="EFA80457.1"/>
    <property type="molecule type" value="Genomic_DNA"/>
</dbReference>
<dbReference type="AlphaFoldDB" id="D3BEX6"/>
<proteinExistence type="predicted"/>
<comment type="caution">
    <text evidence="1">The sequence shown here is derived from an EMBL/GenBank/DDBJ whole genome shotgun (WGS) entry which is preliminary data.</text>
</comment>
<keyword evidence="2" id="KW-1185">Reference proteome</keyword>
<dbReference type="Proteomes" id="UP000001396">
    <property type="component" value="Unassembled WGS sequence"/>
</dbReference>
<gene>
    <name evidence="1" type="ORF">PPL_07292</name>
</gene>
<dbReference type="RefSeq" id="XP_020432577.1">
    <property type="nucleotide sequence ID" value="XM_020578129.1"/>
</dbReference>
<name>D3BEX6_HETP5</name>
<accession>D3BEX6</accession>
<dbReference type="GeneID" id="31362773"/>